<dbReference type="AlphaFoldDB" id="E9H3D0"/>
<accession>E9H3D0</accession>
<dbReference type="InParanoid" id="E9H3D0"/>
<evidence type="ECO:0000313" key="4">
    <source>
        <dbReference type="Proteomes" id="UP000000305"/>
    </source>
</evidence>
<dbReference type="EMBL" id="GL732588">
    <property type="protein sequence ID" value="EFX73740.1"/>
    <property type="molecule type" value="Genomic_DNA"/>
</dbReference>
<reference evidence="3 4" key="1">
    <citation type="journal article" date="2011" name="Science">
        <title>The ecoresponsive genome of Daphnia pulex.</title>
        <authorList>
            <person name="Colbourne J.K."/>
            <person name="Pfrender M.E."/>
            <person name="Gilbert D."/>
            <person name="Thomas W.K."/>
            <person name="Tucker A."/>
            <person name="Oakley T.H."/>
            <person name="Tokishita S."/>
            <person name="Aerts A."/>
            <person name="Arnold G.J."/>
            <person name="Basu M.K."/>
            <person name="Bauer D.J."/>
            <person name="Caceres C.E."/>
            <person name="Carmel L."/>
            <person name="Casola C."/>
            <person name="Choi J.H."/>
            <person name="Detter J.C."/>
            <person name="Dong Q."/>
            <person name="Dusheyko S."/>
            <person name="Eads B.D."/>
            <person name="Frohlich T."/>
            <person name="Geiler-Samerotte K.A."/>
            <person name="Gerlach D."/>
            <person name="Hatcher P."/>
            <person name="Jogdeo S."/>
            <person name="Krijgsveld J."/>
            <person name="Kriventseva E.V."/>
            <person name="Kultz D."/>
            <person name="Laforsch C."/>
            <person name="Lindquist E."/>
            <person name="Lopez J."/>
            <person name="Manak J.R."/>
            <person name="Muller J."/>
            <person name="Pangilinan J."/>
            <person name="Patwardhan R.P."/>
            <person name="Pitluck S."/>
            <person name="Pritham E.J."/>
            <person name="Rechtsteiner A."/>
            <person name="Rho M."/>
            <person name="Rogozin I.B."/>
            <person name="Sakarya O."/>
            <person name="Salamov A."/>
            <person name="Schaack S."/>
            <person name="Shapiro H."/>
            <person name="Shiga Y."/>
            <person name="Skalitzky C."/>
            <person name="Smith Z."/>
            <person name="Souvorov A."/>
            <person name="Sung W."/>
            <person name="Tang Z."/>
            <person name="Tsuchiya D."/>
            <person name="Tu H."/>
            <person name="Vos H."/>
            <person name="Wang M."/>
            <person name="Wolf Y.I."/>
            <person name="Yamagata H."/>
            <person name="Yamada T."/>
            <person name="Ye Y."/>
            <person name="Shaw J.R."/>
            <person name="Andrews J."/>
            <person name="Crease T.J."/>
            <person name="Tang H."/>
            <person name="Lucas S.M."/>
            <person name="Robertson H.M."/>
            <person name="Bork P."/>
            <person name="Koonin E.V."/>
            <person name="Zdobnov E.M."/>
            <person name="Grigoriev I.V."/>
            <person name="Lynch M."/>
            <person name="Boore J.L."/>
        </authorList>
    </citation>
    <scope>NUCLEOTIDE SEQUENCE [LARGE SCALE GENOMIC DNA]</scope>
</reference>
<dbReference type="HOGENOM" id="CLU_1190927_0_0_1"/>
<evidence type="ECO:0000313" key="3">
    <source>
        <dbReference type="EMBL" id="EFX73740.1"/>
    </source>
</evidence>
<evidence type="ECO:0000256" key="1">
    <source>
        <dbReference type="SAM" id="MobiDB-lite"/>
    </source>
</evidence>
<protein>
    <submittedName>
        <fullName evidence="3">Uncharacterized protein</fullName>
    </submittedName>
</protein>
<organism evidence="3 4">
    <name type="scientific">Daphnia pulex</name>
    <name type="common">Water flea</name>
    <dbReference type="NCBI Taxonomy" id="6669"/>
    <lineage>
        <taxon>Eukaryota</taxon>
        <taxon>Metazoa</taxon>
        <taxon>Ecdysozoa</taxon>
        <taxon>Arthropoda</taxon>
        <taxon>Crustacea</taxon>
        <taxon>Branchiopoda</taxon>
        <taxon>Diplostraca</taxon>
        <taxon>Cladocera</taxon>
        <taxon>Anomopoda</taxon>
        <taxon>Daphniidae</taxon>
        <taxon>Daphnia</taxon>
    </lineage>
</organism>
<keyword evidence="2" id="KW-1133">Transmembrane helix</keyword>
<dbReference type="KEGG" id="dpx:DAPPUDRAFT_109522"/>
<sequence length="233" mass="24795">MKGYSATSRWVYLIVCLIVMAELVTVSGRGHFNYQSSFGPKERRKRQVVQNDALSLLSSLSRPAGGTPAGQAANGAAARKQNFDLSLNGGIVSFPGKVITTTTSKTTNSKKASTANSKLTTTTSNPPTKLSIISLSDVPGNRPTTSIPAAGSPEFFRQRLYSRQCWLNSEHEYKDGQGHGECCPASVPANLPMNSKMIAGFSTLTAHQCCGCHGAPSYRGSLPAGHTIWDLAT</sequence>
<evidence type="ECO:0000256" key="2">
    <source>
        <dbReference type="SAM" id="Phobius"/>
    </source>
</evidence>
<name>E9H3D0_DAPPU</name>
<keyword evidence="4" id="KW-1185">Reference proteome</keyword>
<feature type="transmembrane region" description="Helical" evidence="2">
    <location>
        <begin position="12"/>
        <end position="32"/>
    </location>
</feature>
<proteinExistence type="predicted"/>
<feature type="region of interest" description="Disordered" evidence="1">
    <location>
        <begin position="103"/>
        <end position="126"/>
    </location>
</feature>
<keyword evidence="2" id="KW-0472">Membrane</keyword>
<keyword evidence="2" id="KW-0812">Transmembrane</keyword>
<gene>
    <name evidence="3" type="ORF">DAPPUDRAFT_109522</name>
</gene>
<dbReference type="Proteomes" id="UP000000305">
    <property type="component" value="Unassembled WGS sequence"/>
</dbReference>
<feature type="compositionally biased region" description="Low complexity" evidence="1">
    <location>
        <begin position="103"/>
        <end position="125"/>
    </location>
</feature>